<organism evidence="3 4">
    <name type="scientific">Weissella cibaria</name>
    <dbReference type="NCBI Taxonomy" id="137591"/>
    <lineage>
        <taxon>Bacteria</taxon>
        <taxon>Bacillati</taxon>
        <taxon>Bacillota</taxon>
        <taxon>Bacilli</taxon>
        <taxon>Lactobacillales</taxon>
        <taxon>Lactobacillaceae</taxon>
        <taxon>Weissella</taxon>
    </lineage>
</organism>
<evidence type="ECO:0000256" key="1">
    <source>
        <dbReference type="ARBA" id="ARBA00023125"/>
    </source>
</evidence>
<dbReference type="Gene3D" id="1.10.443.10">
    <property type="entry name" value="Intergrase catalytic core"/>
    <property type="match status" value="1"/>
</dbReference>
<keyword evidence="1" id="KW-0238">DNA-binding</keyword>
<sequence length="176" mass="20842">MLKEGTLADTTQEKSEAILKKFKEKFGSWRIKAIRGKDIKDFLDAYEFFRNSKVNLRSNLNMFFDYCWLDTNPQVIPASPMNELRFKRQSMTQAELDKIKDKCLFSDEFKKLKELMITDEKEERSYLVRRNKHRYRLFVEFCYLNGTRYGEAAGSTWSHANQGGFILIHKLIGENL</sequence>
<proteinExistence type="predicted"/>
<dbReference type="GO" id="GO:0015074">
    <property type="term" value="P:DNA integration"/>
    <property type="evidence" value="ECO:0007669"/>
    <property type="project" value="InterPro"/>
</dbReference>
<dbReference type="SUPFAM" id="SSF56349">
    <property type="entry name" value="DNA breaking-rejoining enzymes"/>
    <property type="match status" value="1"/>
</dbReference>
<dbReference type="GO" id="GO:0006310">
    <property type="term" value="P:DNA recombination"/>
    <property type="evidence" value="ECO:0007669"/>
    <property type="project" value="UniProtKB-KW"/>
</dbReference>
<keyword evidence="4" id="KW-1185">Reference proteome</keyword>
<dbReference type="PATRIC" id="fig|137591.25.peg.1057"/>
<dbReference type="AlphaFoldDB" id="A0A0D1LY64"/>
<gene>
    <name evidence="3" type="ORF">QX99_01088</name>
</gene>
<dbReference type="Proteomes" id="UP000032287">
    <property type="component" value="Unassembled WGS sequence"/>
</dbReference>
<dbReference type="InterPro" id="IPR013762">
    <property type="entry name" value="Integrase-like_cat_sf"/>
</dbReference>
<evidence type="ECO:0000313" key="4">
    <source>
        <dbReference type="Proteomes" id="UP000032287"/>
    </source>
</evidence>
<reference evidence="3 4" key="1">
    <citation type="journal article" date="2015" name="Microbiology (Mosc.)">
        <title>Genomics of the Weissella cibaria species with an examination of its metabolic traits.</title>
        <authorList>
            <person name="Lynch K.M."/>
            <person name="Lucid A."/>
            <person name="Arendt E.K."/>
            <person name="Sleator R.D."/>
            <person name="Lucey B."/>
            <person name="Coffey A."/>
        </authorList>
    </citation>
    <scope>NUCLEOTIDE SEQUENCE [LARGE SCALE GENOMIC DNA]</scope>
    <source>
        <strain evidence="3 4">MG1</strain>
    </source>
</reference>
<evidence type="ECO:0000256" key="2">
    <source>
        <dbReference type="ARBA" id="ARBA00023172"/>
    </source>
</evidence>
<dbReference type="InterPro" id="IPR010998">
    <property type="entry name" value="Integrase_recombinase_N"/>
</dbReference>
<comment type="caution">
    <text evidence="3">The sequence shown here is derived from an EMBL/GenBank/DDBJ whole genome shotgun (WGS) entry which is preliminary data.</text>
</comment>
<keyword evidence="2" id="KW-0233">DNA recombination</keyword>
<accession>A0A0D1LY64</accession>
<dbReference type="EMBL" id="JWHU01000016">
    <property type="protein sequence ID" value="KIU20781.1"/>
    <property type="molecule type" value="Genomic_DNA"/>
</dbReference>
<evidence type="ECO:0000313" key="3">
    <source>
        <dbReference type="EMBL" id="KIU20781.1"/>
    </source>
</evidence>
<name>A0A0D1LY64_9LACO</name>
<dbReference type="InterPro" id="IPR011010">
    <property type="entry name" value="DNA_brk_join_enz"/>
</dbReference>
<dbReference type="GO" id="GO:0003677">
    <property type="term" value="F:DNA binding"/>
    <property type="evidence" value="ECO:0007669"/>
    <property type="project" value="UniProtKB-KW"/>
</dbReference>
<dbReference type="Gene3D" id="1.10.150.130">
    <property type="match status" value="1"/>
</dbReference>
<protein>
    <submittedName>
        <fullName evidence="3">Site-specific recombinase XerD</fullName>
    </submittedName>
</protein>
<dbReference type="RefSeq" id="WP_043711278.1">
    <property type="nucleotide sequence ID" value="NZ_JALOCT010000008.1"/>
</dbReference>